<sequence>LHTLRWVASSLETASGTVFNLASPNTRRRSFYPTPRRVSMASGPQVNSPFLPSDATPESMCMAVKFLNPPVETGFYEYGSRMKIPRTAIAERVVGQHGEA</sequence>
<accession>A0A183A8V5</accession>
<organism evidence="1">
    <name type="scientific">Echinostoma caproni</name>
    <dbReference type="NCBI Taxonomy" id="27848"/>
    <lineage>
        <taxon>Eukaryota</taxon>
        <taxon>Metazoa</taxon>
        <taxon>Spiralia</taxon>
        <taxon>Lophotrochozoa</taxon>
        <taxon>Platyhelminthes</taxon>
        <taxon>Trematoda</taxon>
        <taxon>Digenea</taxon>
        <taxon>Plagiorchiida</taxon>
        <taxon>Echinostomata</taxon>
        <taxon>Echinostomatoidea</taxon>
        <taxon>Echinostomatidae</taxon>
        <taxon>Echinostoma</taxon>
    </lineage>
</organism>
<proteinExistence type="predicted"/>
<dbReference type="WBParaSite" id="ECPE_0000339301-mRNA-1">
    <property type="protein sequence ID" value="ECPE_0000339301-mRNA-1"/>
    <property type="gene ID" value="ECPE_0000339301"/>
</dbReference>
<reference evidence="1" key="1">
    <citation type="submission" date="2016-06" db="UniProtKB">
        <authorList>
            <consortium name="WormBaseParasite"/>
        </authorList>
    </citation>
    <scope>IDENTIFICATION</scope>
</reference>
<dbReference type="AlphaFoldDB" id="A0A183A8V5"/>
<protein>
    <submittedName>
        <fullName evidence="1">Epimerase domain-containing protein</fullName>
    </submittedName>
</protein>
<name>A0A183A8V5_9TREM</name>
<evidence type="ECO:0000313" key="1">
    <source>
        <dbReference type="WBParaSite" id="ECPE_0000339301-mRNA-1"/>
    </source>
</evidence>